<dbReference type="AlphaFoldDB" id="A0A1Y1VMJ0"/>
<gene>
    <name evidence="2" type="ORF">BCR36DRAFT_579577</name>
</gene>
<keyword evidence="1" id="KW-0472">Membrane</keyword>
<keyword evidence="1" id="KW-1133">Transmembrane helix</keyword>
<proteinExistence type="predicted"/>
<protein>
    <submittedName>
        <fullName evidence="2">Uncharacterized protein</fullName>
    </submittedName>
</protein>
<reference evidence="2 3" key="1">
    <citation type="submission" date="2016-08" db="EMBL/GenBank/DDBJ databases">
        <title>Genomes of anaerobic fungi encode conserved fungal cellulosomes for biomass hydrolysis.</title>
        <authorList>
            <consortium name="DOE Joint Genome Institute"/>
            <person name="Haitjema C.H."/>
            <person name="Gilmore S.P."/>
            <person name="Henske J.K."/>
            <person name="Solomon K.V."/>
            <person name="De Groot R."/>
            <person name="Kuo A."/>
            <person name="Mondo S.J."/>
            <person name="Salamov A.A."/>
            <person name="Labutti K."/>
            <person name="Zhao Z."/>
            <person name="Chiniquy J."/>
            <person name="Barry K."/>
            <person name="Brewer H.M."/>
            <person name="Purvine S.O."/>
            <person name="Wright A.T."/>
            <person name="Boxma B."/>
            <person name="Van Alen T."/>
            <person name="Hackstein J.H."/>
            <person name="Baker S.E."/>
            <person name="Grigoriev I.V."/>
            <person name="O'Malley M.A."/>
        </authorList>
    </citation>
    <scope>NUCLEOTIDE SEQUENCE [LARGE SCALE GENOMIC DNA]</scope>
    <source>
        <strain evidence="3">finn</strain>
    </source>
</reference>
<organism evidence="2 3">
    <name type="scientific">Piromyces finnis</name>
    <dbReference type="NCBI Taxonomy" id="1754191"/>
    <lineage>
        <taxon>Eukaryota</taxon>
        <taxon>Fungi</taxon>
        <taxon>Fungi incertae sedis</taxon>
        <taxon>Chytridiomycota</taxon>
        <taxon>Chytridiomycota incertae sedis</taxon>
        <taxon>Neocallimastigomycetes</taxon>
        <taxon>Neocallimastigales</taxon>
        <taxon>Neocallimastigaceae</taxon>
        <taxon>Piromyces</taxon>
    </lineage>
</organism>
<keyword evidence="1" id="KW-0812">Transmembrane</keyword>
<dbReference type="Proteomes" id="UP000193719">
    <property type="component" value="Unassembled WGS sequence"/>
</dbReference>
<reference evidence="2 3" key="2">
    <citation type="submission" date="2016-08" db="EMBL/GenBank/DDBJ databases">
        <title>Pervasive Adenine N6-methylation of Active Genes in Fungi.</title>
        <authorList>
            <consortium name="DOE Joint Genome Institute"/>
            <person name="Mondo S.J."/>
            <person name="Dannebaum R.O."/>
            <person name="Kuo R.C."/>
            <person name="Labutti K."/>
            <person name="Haridas S."/>
            <person name="Kuo A."/>
            <person name="Salamov A."/>
            <person name="Ahrendt S.R."/>
            <person name="Lipzen A."/>
            <person name="Sullivan W."/>
            <person name="Andreopoulos W.B."/>
            <person name="Clum A."/>
            <person name="Lindquist E."/>
            <person name="Daum C."/>
            <person name="Ramamoorthy G.K."/>
            <person name="Gryganskyi A."/>
            <person name="Culley D."/>
            <person name="Magnuson J.K."/>
            <person name="James T.Y."/>
            <person name="O'Malley M.A."/>
            <person name="Stajich J.E."/>
            <person name="Spatafora J.W."/>
            <person name="Visel A."/>
            <person name="Grigoriev I.V."/>
        </authorList>
    </citation>
    <scope>NUCLEOTIDE SEQUENCE [LARGE SCALE GENOMIC DNA]</scope>
    <source>
        <strain evidence="3">finn</strain>
    </source>
</reference>
<sequence>MAFEDDYNYRCDTFIKDCVSYYEEKLDCPLILMEDKMENIIINRKMFLYQVIMILALIVIYHIKITNFLKYSCTMPLFKKLRNQNSMKWYHDVLLSKDKEINLMKRDINISLNQINNYIEYDINEDKLIKGNNEEEEISIDNTKENSTNFHSQQFIDQPSLTEIVDNYNKAIQSKSRSANNINIKTNTNKKY</sequence>
<evidence type="ECO:0000256" key="1">
    <source>
        <dbReference type="SAM" id="Phobius"/>
    </source>
</evidence>
<evidence type="ECO:0000313" key="3">
    <source>
        <dbReference type="Proteomes" id="UP000193719"/>
    </source>
</evidence>
<dbReference type="EMBL" id="MCFH01000002">
    <property type="protein sequence ID" value="ORX60133.1"/>
    <property type="molecule type" value="Genomic_DNA"/>
</dbReference>
<evidence type="ECO:0000313" key="2">
    <source>
        <dbReference type="EMBL" id="ORX60133.1"/>
    </source>
</evidence>
<comment type="caution">
    <text evidence="2">The sequence shown here is derived from an EMBL/GenBank/DDBJ whole genome shotgun (WGS) entry which is preliminary data.</text>
</comment>
<dbReference type="OrthoDB" id="10522925at2759"/>
<feature type="transmembrane region" description="Helical" evidence="1">
    <location>
        <begin position="46"/>
        <end position="63"/>
    </location>
</feature>
<keyword evidence="3" id="KW-1185">Reference proteome</keyword>
<name>A0A1Y1VMJ0_9FUNG</name>
<accession>A0A1Y1VMJ0</accession>